<dbReference type="EMBL" id="CAFBLT010000004">
    <property type="protein sequence ID" value="CAB4884451.1"/>
    <property type="molecule type" value="Genomic_DNA"/>
</dbReference>
<dbReference type="GO" id="GO:0009982">
    <property type="term" value="F:pseudouridine synthase activity"/>
    <property type="evidence" value="ECO:0007669"/>
    <property type="project" value="InterPro"/>
</dbReference>
<dbReference type="InterPro" id="IPR050343">
    <property type="entry name" value="RsuA_PseudoU_synthase"/>
</dbReference>
<dbReference type="InterPro" id="IPR018496">
    <property type="entry name" value="PsdUridine_synth_RsuA/RluB_CS"/>
</dbReference>
<dbReference type="InterPro" id="IPR000748">
    <property type="entry name" value="PsdUridine_synth_RsuA/RluB/E/F"/>
</dbReference>
<dbReference type="InterPro" id="IPR042092">
    <property type="entry name" value="PsdUridine_s_RsuA/RluB/E/F_cat"/>
</dbReference>
<dbReference type="AlphaFoldDB" id="A0A6J7R9S2"/>
<dbReference type="InterPro" id="IPR020103">
    <property type="entry name" value="PsdUridine_synth_cat_dom_sf"/>
</dbReference>
<gene>
    <name evidence="5" type="ORF">UFOPK3427_01896</name>
    <name evidence="6" type="ORF">UFOPK4112_01174</name>
</gene>
<dbReference type="CDD" id="cd00165">
    <property type="entry name" value="S4"/>
    <property type="match status" value="1"/>
</dbReference>
<dbReference type="FunFam" id="3.10.290.10:FF:000003">
    <property type="entry name" value="Pseudouridine synthase"/>
    <property type="match status" value="1"/>
</dbReference>
<dbReference type="SUPFAM" id="SSF55174">
    <property type="entry name" value="Alpha-L RNA-binding motif"/>
    <property type="match status" value="1"/>
</dbReference>
<accession>A0A6J7R9S2</accession>
<evidence type="ECO:0000313" key="5">
    <source>
        <dbReference type="EMBL" id="CAB4884451.1"/>
    </source>
</evidence>
<dbReference type="GO" id="GO:0005829">
    <property type="term" value="C:cytosol"/>
    <property type="evidence" value="ECO:0007669"/>
    <property type="project" value="UniProtKB-ARBA"/>
</dbReference>
<dbReference type="SUPFAM" id="SSF55120">
    <property type="entry name" value="Pseudouridine synthase"/>
    <property type="match status" value="1"/>
</dbReference>
<dbReference type="CDD" id="cd02870">
    <property type="entry name" value="PseudoU_synth_RsuA_like"/>
    <property type="match status" value="1"/>
</dbReference>
<evidence type="ECO:0000256" key="1">
    <source>
        <dbReference type="ARBA" id="ARBA00008348"/>
    </source>
</evidence>
<evidence type="ECO:0000256" key="2">
    <source>
        <dbReference type="ARBA" id="ARBA00022884"/>
    </source>
</evidence>
<dbReference type="GO" id="GO:0001522">
    <property type="term" value="P:pseudouridine synthesis"/>
    <property type="evidence" value="ECO:0007669"/>
    <property type="project" value="InterPro"/>
</dbReference>
<dbReference type="EMBL" id="CAFBPM010000011">
    <property type="protein sequence ID" value="CAB5025390.1"/>
    <property type="molecule type" value="Genomic_DNA"/>
</dbReference>
<comment type="similarity">
    <text evidence="1">Belongs to the pseudouridine synthase RsuA family.</text>
</comment>
<organism evidence="6">
    <name type="scientific">freshwater metagenome</name>
    <dbReference type="NCBI Taxonomy" id="449393"/>
    <lineage>
        <taxon>unclassified sequences</taxon>
        <taxon>metagenomes</taxon>
        <taxon>ecological metagenomes</taxon>
    </lineage>
</organism>
<dbReference type="GO" id="GO:0003723">
    <property type="term" value="F:RNA binding"/>
    <property type="evidence" value="ECO:0007669"/>
    <property type="project" value="UniProtKB-KW"/>
</dbReference>
<evidence type="ECO:0000259" key="4">
    <source>
        <dbReference type="SMART" id="SM00363"/>
    </source>
</evidence>
<name>A0A6J7R9S2_9ZZZZ</name>
<keyword evidence="3" id="KW-0413">Isomerase</keyword>
<dbReference type="PROSITE" id="PS50889">
    <property type="entry name" value="S4"/>
    <property type="match status" value="1"/>
</dbReference>
<sequence>MTESEPVERLQKVLARAGYGSRRHCETLIFDERVTIDGKLATIGDRVAPSEVRIEVDGILAPVAPGLVHYLLNKPPGVVTTAADPEGRPTILSLVPDEPRVFPVGRLDLMTEGLIILTNDGDLAQDLMHPSKGVEKEYLAQVHGDPTPASVRSLREGVALEDGMTAPAKVSRVSEGLLRITIHEGRNRQVRRMCDAVGHPVVRLVRTRIGGVGDATLKPGEYRELTVKEVTRLASALIQERPPVMVATPK</sequence>
<dbReference type="Pfam" id="PF01479">
    <property type="entry name" value="S4"/>
    <property type="match status" value="1"/>
</dbReference>
<reference evidence="6" key="1">
    <citation type="submission" date="2020-05" db="EMBL/GenBank/DDBJ databases">
        <authorList>
            <person name="Chiriac C."/>
            <person name="Salcher M."/>
            <person name="Ghai R."/>
            <person name="Kavagutti S V."/>
        </authorList>
    </citation>
    <scope>NUCLEOTIDE SEQUENCE</scope>
</reference>
<dbReference type="FunFam" id="3.30.70.1560:FF:000001">
    <property type="entry name" value="Pseudouridine synthase"/>
    <property type="match status" value="1"/>
</dbReference>
<feature type="domain" description="RNA-binding S4" evidence="4">
    <location>
        <begin position="8"/>
        <end position="65"/>
    </location>
</feature>
<dbReference type="InterPro" id="IPR036986">
    <property type="entry name" value="S4_RNA-bd_sf"/>
</dbReference>
<dbReference type="GO" id="GO:0006364">
    <property type="term" value="P:rRNA processing"/>
    <property type="evidence" value="ECO:0007669"/>
    <property type="project" value="UniProtKB-ARBA"/>
</dbReference>
<dbReference type="InterPro" id="IPR006145">
    <property type="entry name" value="PsdUridine_synth_RsuA/RluA"/>
</dbReference>
<dbReference type="Pfam" id="PF00849">
    <property type="entry name" value="PseudoU_synth_2"/>
    <property type="match status" value="1"/>
</dbReference>
<dbReference type="Gene3D" id="3.30.70.580">
    <property type="entry name" value="Pseudouridine synthase I, catalytic domain, N-terminal subdomain"/>
    <property type="match status" value="1"/>
</dbReference>
<dbReference type="PROSITE" id="PS01149">
    <property type="entry name" value="PSI_RSU"/>
    <property type="match status" value="1"/>
</dbReference>
<evidence type="ECO:0000256" key="3">
    <source>
        <dbReference type="ARBA" id="ARBA00023235"/>
    </source>
</evidence>
<keyword evidence="2" id="KW-0694">RNA-binding</keyword>
<dbReference type="PANTHER" id="PTHR47683">
    <property type="entry name" value="PSEUDOURIDINE SYNTHASE FAMILY PROTEIN-RELATED"/>
    <property type="match status" value="1"/>
</dbReference>
<dbReference type="InterPro" id="IPR002942">
    <property type="entry name" value="S4_RNA-bd"/>
</dbReference>
<proteinExistence type="inferred from homology"/>
<dbReference type="NCBIfam" id="TIGR00093">
    <property type="entry name" value="pseudouridine synthase"/>
    <property type="match status" value="1"/>
</dbReference>
<dbReference type="SMART" id="SM00363">
    <property type="entry name" value="S4"/>
    <property type="match status" value="1"/>
</dbReference>
<protein>
    <submittedName>
        <fullName evidence="6">Unannotated protein</fullName>
    </submittedName>
</protein>
<dbReference type="Gene3D" id="3.30.70.1560">
    <property type="entry name" value="Alpha-L RNA-binding motif"/>
    <property type="match status" value="1"/>
</dbReference>
<evidence type="ECO:0000313" key="6">
    <source>
        <dbReference type="EMBL" id="CAB5025390.1"/>
    </source>
</evidence>
<dbReference type="InterPro" id="IPR020094">
    <property type="entry name" value="TruA/RsuA/RluB/E/F_N"/>
</dbReference>
<dbReference type="Gene3D" id="3.10.290.10">
    <property type="entry name" value="RNA-binding S4 domain"/>
    <property type="match status" value="1"/>
</dbReference>
<dbReference type="PANTHER" id="PTHR47683:SF2">
    <property type="entry name" value="RNA-BINDING S4 DOMAIN-CONTAINING PROTEIN"/>
    <property type="match status" value="1"/>
</dbReference>